<reference evidence="3 4" key="1">
    <citation type="journal article" date="2020" name="ISME J.">
        <title>Uncovering the hidden diversity of litter-decomposition mechanisms in mushroom-forming fungi.</title>
        <authorList>
            <person name="Floudas D."/>
            <person name="Bentzer J."/>
            <person name="Ahren D."/>
            <person name="Johansson T."/>
            <person name="Persson P."/>
            <person name="Tunlid A."/>
        </authorList>
    </citation>
    <scope>NUCLEOTIDE SEQUENCE [LARGE SCALE GENOMIC DNA]</scope>
    <source>
        <strain evidence="3 4">CBS 291.85</strain>
    </source>
</reference>
<evidence type="ECO:0000256" key="1">
    <source>
        <dbReference type="SAM" id="MobiDB-lite"/>
    </source>
</evidence>
<dbReference type="Proteomes" id="UP000559256">
    <property type="component" value="Unassembled WGS sequence"/>
</dbReference>
<sequence>MVHFTTALFLTALVASSANAAPLNKRIAQVIADSTGKWEQACLSAGGGLQCNPVSVAAFTTLLAAAGPCDQQDNADAMIDLAKTLNNDPTMISLAQIFSQQPRNTPTSQSVPYCQKAPKNPELNGLFQCQFQGADPKTFVGGVAVGGEGTIPFGLNAPLNPAGSCKANPDGPIADGTQLVDLTQDPGVKTNSGGSNPSSPSSSATSSPAVHTSASGSKGASASTSTNSPTSSSSSGSSGFKLQNGKDAQALNAQFASLAADSSCNAGENACVDGGFAQCVGDSFVITRCAGGLTCAALPLVNSAGTSITCTTTADAEARIAASGATGGLTGSGATSSTGSSSSSSSSSSSDATTSNSSSGTASSPATNNAASSPSNSGDFKLQNGLDAQGLNEEFASLTADSSCEEGENACVNGGFAQCVGGSFVITKCAAGLTCAALPLVNSPGTSIACTTTADAEARIAASGATGGLTGCS</sequence>
<evidence type="ECO:0000313" key="4">
    <source>
        <dbReference type="Proteomes" id="UP000559256"/>
    </source>
</evidence>
<keyword evidence="2" id="KW-0732">Signal</keyword>
<evidence type="ECO:0000313" key="3">
    <source>
        <dbReference type="EMBL" id="KAF5351541.1"/>
    </source>
</evidence>
<dbReference type="AlphaFoldDB" id="A0A8H5D2I3"/>
<evidence type="ECO:0008006" key="5">
    <source>
        <dbReference type="Google" id="ProtNLM"/>
    </source>
</evidence>
<organism evidence="3 4">
    <name type="scientific">Tetrapyrgos nigripes</name>
    <dbReference type="NCBI Taxonomy" id="182062"/>
    <lineage>
        <taxon>Eukaryota</taxon>
        <taxon>Fungi</taxon>
        <taxon>Dikarya</taxon>
        <taxon>Basidiomycota</taxon>
        <taxon>Agaricomycotina</taxon>
        <taxon>Agaricomycetes</taxon>
        <taxon>Agaricomycetidae</taxon>
        <taxon>Agaricales</taxon>
        <taxon>Marasmiineae</taxon>
        <taxon>Marasmiaceae</taxon>
        <taxon>Tetrapyrgos</taxon>
    </lineage>
</organism>
<feature type="compositionally biased region" description="Low complexity" evidence="1">
    <location>
        <begin position="332"/>
        <end position="378"/>
    </location>
</feature>
<feature type="chain" id="PRO_5034741964" description="Carbohydrate-binding module family 19 domain-containing protein" evidence="2">
    <location>
        <begin position="21"/>
        <end position="473"/>
    </location>
</feature>
<gene>
    <name evidence="3" type="ORF">D9758_007245</name>
</gene>
<feature type="region of interest" description="Disordered" evidence="1">
    <location>
        <begin position="324"/>
        <end position="384"/>
    </location>
</feature>
<feature type="signal peptide" evidence="2">
    <location>
        <begin position="1"/>
        <end position="20"/>
    </location>
</feature>
<comment type="caution">
    <text evidence="3">The sequence shown here is derived from an EMBL/GenBank/DDBJ whole genome shotgun (WGS) entry which is preliminary data.</text>
</comment>
<proteinExistence type="predicted"/>
<keyword evidence="4" id="KW-1185">Reference proteome</keyword>
<name>A0A8H5D2I3_9AGAR</name>
<dbReference type="OrthoDB" id="2362516at2759"/>
<feature type="region of interest" description="Disordered" evidence="1">
    <location>
        <begin position="166"/>
        <end position="241"/>
    </location>
</feature>
<accession>A0A8H5D2I3</accession>
<dbReference type="EMBL" id="JAACJM010000069">
    <property type="protein sequence ID" value="KAF5351541.1"/>
    <property type="molecule type" value="Genomic_DNA"/>
</dbReference>
<feature type="compositionally biased region" description="Low complexity" evidence="1">
    <location>
        <begin position="190"/>
        <end position="239"/>
    </location>
</feature>
<protein>
    <recommendedName>
        <fullName evidence="5">Carbohydrate-binding module family 19 domain-containing protein</fullName>
    </recommendedName>
</protein>
<evidence type="ECO:0000256" key="2">
    <source>
        <dbReference type="SAM" id="SignalP"/>
    </source>
</evidence>